<keyword evidence="2" id="KW-0378">Hydrolase</keyword>
<dbReference type="NCBIfam" id="TIGR00724">
    <property type="entry name" value="urea_amlyse_rel"/>
    <property type="match status" value="1"/>
</dbReference>
<dbReference type="InterPro" id="IPR003778">
    <property type="entry name" value="CT_A_B"/>
</dbReference>
<keyword evidence="1" id="KW-0547">Nucleotide-binding</keyword>
<dbReference type="InterPro" id="IPR052708">
    <property type="entry name" value="PxpC"/>
</dbReference>
<feature type="domain" description="Carboxyltransferase" evidence="4">
    <location>
        <begin position="26"/>
        <end position="298"/>
    </location>
</feature>
<dbReference type="PANTHER" id="PTHR43309">
    <property type="entry name" value="5-OXOPROLINASE SUBUNIT C"/>
    <property type="match status" value="1"/>
</dbReference>
<keyword evidence="3" id="KW-0067">ATP-binding</keyword>
<dbReference type="SUPFAM" id="SSF50891">
    <property type="entry name" value="Cyclophilin-like"/>
    <property type="match status" value="1"/>
</dbReference>
<name>A0ABU5XDE0_9MYCO</name>
<dbReference type="InterPro" id="IPR029000">
    <property type="entry name" value="Cyclophilin-like_dom_sf"/>
</dbReference>
<accession>A0ABU5XDE0</accession>
<gene>
    <name evidence="5" type="ORF">K6T79_04575</name>
</gene>
<protein>
    <submittedName>
        <fullName evidence="5">5-oxoprolinase/urea amidolyase family protein</fullName>
    </submittedName>
</protein>
<evidence type="ECO:0000313" key="6">
    <source>
        <dbReference type="Proteomes" id="UP001299596"/>
    </source>
</evidence>
<proteinExistence type="predicted"/>
<sequence length="298" mass="31769">MTTTLEVLRTGPLALVEDLGRAGLGHLGVTRSGAADRGSHTLANRLLANPDDRATIEVAFGGFSARVRGGDIDIAVTGADTDPSVNGVTFGTNSIQRVHDGQTISLGTPRSGLRTYLGVRGGIEVTPVLGSRSYDVLAAIGPAPLQQGDVLHIGEPTGDYPELDQAPVATIPDDVVELRVSPGPRDDWFVDPDIMVRTNWLVTNHSDRAGMRLVGMPLEYRWPDRQLPAEGADRGAIQIPPNGMPIILGPDHPVTGAYPVVGVVVEADIDLLAQVRPGQTVRMHWSRPRQHAAGHLSW</sequence>
<comment type="caution">
    <text evidence="5">The sequence shown here is derived from an EMBL/GenBank/DDBJ whole genome shotgun (WGS) entry which is preliminary data.</text>
</comment>
<keyword evidence="6" id="KW-1185">Reference proteome</keyword>
<dbReference type="Gene3D" id="2.40.100.10">
    <property type="entry name" value="Cyclophilin-like"/>
    <property type="match status" value="1"/>
</dbReference>
<evidence type="ECO:0000259" key="4">
    <source>
        <dbReference type="SMART" id="SM00797"/>
    </source>
</evidence>
<evidence type="ECO:0000256" key="1">
    <source>
        <dbReference type="ARBA" id="ARBA00022741"/>
    </source>
</evidence>
<dbReference type="PANTHER" id="PTHR43309:SF3">
    <property type="entry name" value="5-OXOPROLINASE SUBUNIT C"/>
    <property type="match status" value="1"/>
</dbReference>
<evidence type="ECO:0000256" key="2">
    <source>
        <dbReference type="ARBA" id="ARBA00022801"/>
    </source>
</evidence>
<organism evidence="5 6">
    <name type="scientific">[Mycobacterium] crassicus</name>
    <dbReference type="NCBI Taxonomy" id="2872309"/>
    <lineage>
        <taxon>Bacteria</taxon>
        <taxon>Bacillati</taxon>
        <taxon>Actinomycetota</taxon>
        <taxon>Actinomycetes</taxon>
        <taxon>Mycobacteriales</taxon>
        <taxon>Mycobacteriaceae</taxon>
        <taxon>Mycolicibacter</taxon>
    </lineage>
</organism>
<evidence type="ECO:0000313" key="5">
    <source>
        <dbReference type="EMBL" id="MEB3020315.1"/>
    </source>
</evidence>
<dbReference type="SMART" id="SM00797">
    <property type="entry name" value="AHS2"/>
    <property type="match status" value="1"/>
</dbReference>
<dbReference type="EMBL" id="JAYJJR010000002">
    <property type="protein sequence ID" value="MEB3020315.1"/>
    <property type="molecule type" value="Genomic_DNA"/>
</dbReference>
<dbReference type="Pfam" id="PF02626">
    <property type="entry name" value="CT_A_B"/>
    <property type="match status" value="1"/>
</dbReference>
<dbReference type="RefSeq" id="WP_225405823.1">
    <property type="nucleotide sequence ID" value="NZ_JAYJJR010000002.1"/>
</dbReference>
<reference evidence="5 6" key="1">
    <citation type="submission" date="2023-12" db="EMBL/GenBank/DDBJ databases">
        <title>Description of new species of Mycobacterium terrae complex isolated from sewage at the Sao Paulo Zoological Park Foundation in Brazil.</title>
        <authorList>
            <person name="Romagnoli C.L."/>
            <person name="Conceicao E.C."/>
            <person name="Machado E."/>
            <person name="Barreto L.B.P.F."/>
            <person name="Sharma A."/>
            <person name="Silva N.M."/>
            <person name="Marques L.E."/>
            <person name="Juliana M.A."/>
            <person name="Lourenco M.C.S."/>
            <person name="Digiampietri L.A."/>
            <person name="Suffys P.N."/>
            <person name="Viana-Niero C."/>
        </authorList>
    </citation>
    <scope>NUCLEOTIDE SEQUENCE [LARGE SCALE GENOMIC DNA]</scope>
    <source>
        <strain evidence="5 6">MYC098</strain>
    </source>
</reference>
<dbReference type="Proteomes" id="UP001299596">
    <property type="component" value="Unassembled WGS sequence"/>
</dbReference>
<evidence type="ECO:0000256" key="3">
    <source>
        <dbReference type="ARBA" id="ARBA00022840"/>
    </source>
</evidence>